<protein>
    <submittedName>
        <fullName evidence="1">Uncharacterized protein</fullName>
    </submittedName>
</protein>
<reference evidence="1 2" key="1">
    <citation type="submission" date="2019-08" db="EMBL/GenBank/DDBJ databases">
        <title>The genome of the soybean aphid Biotype 1, its phylome, world population structure and adaptation to the North American continent.</title>
        <authorList>
            <person name="Giordano R."/>
            <person name="Donthu R.K."/>
            <person name="Hernandez A.G."/>
            <person name="Wright C.L."/>
            <person name="Zimin A.V."/>
        </authorList>
    </citation>
    <scope>NUCLEOTIDE SEQUENCE [LARGE SCALE GENOMIC DNA]</scope>
    <source>
        <tissue evidence="1">Whole aphids</tissue>
    </source>
</reference>
<evidence type="ECO:0000313" key="1">
    <source>
        <dbReference type="EMBL" id="KAE9526626.1"/>
    </source>
</evidence>
<organism evidence="1 2">
    <name type="scientific">Aphis glycines</name>
    <name type="common">Soybean aphid</name>
    <dbReference type="NCBI Taxonomy" id="307491"/>
    <lineage>
        <taxon>Eukaryota</taxon>
        <taxon>Metazoa</taxon>
        <taxon>Ecdysozoa</taxon>
        <taxon>Arthropoda</taxon>
        <taxon>Hexapoda</taxon>
        <taxon>Insecta</taxon>
        <taxon>Pterygota</taxon>
        <taxon>Neoptera</taxon>
        <taxon>Paraneoptera</taxon>
        <taxon>Hemiptera</taxon>
        <taxon>Sternorrhyncha</taxon>
        <taxon>Aphidomorpha</taxon>
        <taxon>Aphidoidea</taxon>
        <taxon>Aphididae</taxon>
        <taxon>Aphidini</taxon>
        <taxon>Aphis</taxon>
        <taxon>Aphis</taxon>
    </lineage>
</organism>
<evidence type="ECO:0000313" key="2">
    <source>
        <dbReference type="Proteomes" id="UP000475862"/>
    </source>
</evidence>
<dbReference type="AlphaFoldDB" id="A0A6G0T6G7"/>
<sequence length="470" mass="54801">MNTILFIGSCQLALDRYIKNILRHSQVYIAQISRERDGGTITSKYLGRNQIFRIAPLYYDVLELIAEDCSKLLNGKLHNAATVNKLERESKKLTMKKRFTEEPSYEISLPVPVEESGWVTRNNWLQSYIDGGNFKVFVYNKVCNVSWRFGNQAEYVPKYKWAGRWLDCIYVELNGFIIHTTTDINLHVYNKICHYQLVIKIYNKNKILHISKIEKLLFLYLNNCGRPCGELHIPIIRTSSKLTIEGLKSIGYTAYSKITHTRGVLTGPYFLDSKRSNECIDFNFGGSFRWQSEYPWCIVECIPGVGDWRTTVRIRTFENQNSGSCHDTIINLEDILHISCSPRVPDFKKLAKGKYMQYFTLNYLILNEVMNLPIDFTMISFQTNWEKNKNYAKTVFDKIDFFICLVLKNESLSWNTLTTYGVILLAVNNKCIKNLLLLHNSSFESENHDLLIFRHQKMYLATNSQAWLYD</sequence>
<keyword evidence="2" id="KW-1185">Reference proteome</keyword>
<proteinExistence type="predicted"/>
<comment type="caution">
    <text evidence="1">The sequence shown here is derived from an EMBL/GenBank/DDBJ whole genome shotgun (WGS) entry which is preliminary data.</text>
</comment>
<gene>
    <name evidence="1" type="ORF">AGLY_013274</name>
</gene>
<accession>A0A6G0T6G7</accession>
<dbReference type="EMBL" id="VYZN01000054">
    <property type="protein sequence ID" value="KAE9526626.1"/>
    <property type="molecule type" value="Genomic_DNA"/>
</dbReference>
<dbReference type="Proteomes" id="UP000475862">
    <property type="component" value="Unassembled WGS sequence"/>
</dbReference>
<name>A0A6G0T6G7_APHGL</name>